<dbReference type="PRINTS" id="PR00039">
    <property type="entry name" value="HTHLYSR"/>
</dbReference>
<dbReference type="InterPro" id="IPR036390">
    <property type="entry name" value="WH_DNA-bd_sf"/>
</dbReference>
<dbReference type="SUPFAM" id="SSF53850">
    <property type="entry name" value="Periplasmic binding protein-like II"/>
    <property type="match status" value="1"/>
</dbReference>
<sequence>MNIQQLKYVTAVGRFRNFARAAESCNVSQPTLSAMLQKLEEELGIRIFERTNRSVNPTSAGEKIIRQAEHVLMEIERINEIVSEDKGLVGGKLRLSVGPTIAPYVLPKFIRHYREDYPTVELSIQEMDVDFMQTALLRGELDAGIAISDNRREGILEIPLYTERFMVYLAESCWRKLPVFRPENLEHEGMWIMRGAQCLRESAFSFCKGRSKGNRVYEAGTVATLVNIVDENGGFTIIPEMHVSYLTEKQRENVRRIEGDFLSQRRVSLYIKQDYIRQRMLNTLTDTLKKFMPEGMLYEGIVRFGIKL</sequence>
<evidence type="ECO:0000256" key="4">
    <source>
        <dbReference type="ARBA" id="ARBA00023163"/>
    </source>
</evidence>
<protein>
    <submittedName>
        <fullName evidence="6">LysR family transcriptional regulator</fullName>
    </submittedName>
</protein>
<dbReference type="GO" id="GO:0003700">
    <property type="term" value="F:DNA-binding transcription factor activity"/>
    <property type="evidence" value="ECO:0007669"/>
    <property type="project" value="InterPro"/>
</dbReference>
<proteinExistence type="inferred from homology"/>
<dbReference type="Gene3D" id="1.10.10.10">
    <property type="entry name" value="Winged helix-like DNA-binding domain superfamily/Winged helix DNA-binding domain"/>
    <property type="match status" value="1"/>
</dbReference>
<dbReference type="InterPro" id="IPR005119">
    <property type="entry name" value="LysR_subst-bd"/>
</dbReference>
<dbReference type="OrthoDB" id="9803735at2"/>
<dbReference type="Pfam" id="PF00126">
    <property type="entry name" value="HTH_1"/>
    <property type="match status" value="1"/>
</dbReference>
<keyword evidence="4" id="KW-0804">Transcription</keyword>
<gene>
    <name evidence="6" type="ORF">DW060_09440</name>
</gene>
<reference evidence="6 7" key="1">
    <citation type="submission" date="2018-08" db="EMBL/GenBank/DDBJ databases">
        <title>A genome reference for cultivated species of the human gut microbiota.</title>
        <authorList>
            <person name="Zou Y."/>
            <person name="Xue W."/>
            <person name="Luo G."/>
        </authorList>
    </citation>
    <scope>NUCLEOTIDE SEQUENCE [LARGE SCALE GENOMIC DNA]</scope>
    <source>
        <strain evidence="6 7">AF42-9</strain>
    </source>
</reference>
<feature type="domain" description="HTH lysR-type" evidence="5">
    <location>
        <begin position="1"/>
        <end position="58"/>
    </location>
</feature>
<dbReference type="Pfam" id="PF03466">
    <property type="entry name" value="LysR_substrate"/>
    <property type="match status" value="1"/>
</dbReference>
<dbReference type="PROSITE" id="PS50931">
    <property type="entry name" value="HTH_LYSR"/>
    <property type="match status" value="1"/>
</dbReference>
<dbReference type="RefSeq" id="WP_118355676.1">
    <property type="nucleotide sequence ID" value="NZ_CAUBWD010000016.1"/>
</dbReference>
<evidence type="ECO:0000313" key="6">
    <source>
        <dbReference type="EMBL" id="RHK49128.1"/>
    </source>
</evidence>
<comment type="similarity">
    <text evidence="1">Belongs to the LysR transcriptional regulatory family.</text>
</comment>
<dbReference type="AlphaFoldDB" id="A0A415GIV7"/>
<evidence type="ECO:0000313" key="7">
    <source>
        <dbReference type="Proteomes" id="UP000286598"/>
    </source>
</evidence>
<name>A0A415GIV7_9BACT</name>
<evidence type="ECO:0000259" key="5">
    <source>
        <dbReference type="PROSITE" id="PS50931"/>
    </source>
</evidence>
<dbReference type="Gene3D" id="3.40.190.10">
    <property type="entry name" value="Periplasmic binding protein-like II"/>
    <property type="match status" value="2"/>
</dbReference>
<dbReference type="InterPro" id="IPR000847">
    <property type="entry name" value="LysR_HTH_N"/>
</dbReference>
<evidence type="ECO:0000256" key="1">
    <source>
        <dbReference type="ARBA" id="ARBA00009437"/>
    </source>
</evidence>
<evidence type="ECO:0000256" key="2">
    <source>
        <dbReference type="ARBA" id="ARBA00023015"/>
    </source>
</evidence>
<dbReference type="InterPro" id="IPR050950">
    <property type="entry name" value="HTH-type_LysR_regulators"/>
</dbReference>
<keyword evidence="3" id="KW-0238">DNA-binding</keyword>
<dbReference type="EMBL" id="QRNO01000048">
    <property type="protein sequence ID" value="RHK49128.1"/>
    <property type="molecule type" value="Genomic_DNA"/>
</dbReference>
<dbReference type="PANTHER" id="PTHR30419">
    <property type="entry name" value="HTH-TYPE TRANSCRIPTIONAL REGULATOR YBHD"/>
    <property type="match status" value="1"/>
</dbReference>
<keyword evidence="2" id="KW-0805">Transcription regulation</keyword>
<dbReference type="PANTHER" id="PTHR30419:SF29">
    <property type="entry name" value="LYSR-FAMILY TRANSCRIPTIONAL REGULATOR"/>
    <property type="match status" value="1"/>
</dbReference>
<organism evidence="6 7">
    <name type="scientific">Leyella stercorea</name>
    <dbReference type="NCBI Taxonomy" id="363265"/>
    <lineage>
        <taxon>Bacteria</taxon>
        <taxon>Pseudomonadati</taxon>
        <taxon>Bacteroidota</taxon>
        <taxon>Bacteroidia</taxon>
        <taxon>Bacteroidales</taxon>
        <taxon>Prevotellaceae</taxon>
        <taxon>Leyella</taxon>
    </lineage>
</organism>
<keyword evidence="7" id="KW-1185">Reference proteome</keyword>
<comment type="caution">
    <text evidence="6">The sequence shown here is derived from an EMBL/GenBank/DDBJ whole genome shotgun (WGS) entry which is preliminary data.</text>
</comment>
<dbReference type="InterPro" id="IPR036388">
    <property type="entry name" value="WH-like_DNA-bd_sf"/>
</dbReference>
<accession>A0A415GIV7</accession>
<dbReference type="SUPFAM" id="SSF46785">
    <property type="entry name" value="Winged helix' DNA-binding domain"/>
    <property type="match status" value="1"/>
</dbReference>
<dbReference type="GO" id="GO:0005829">
    <property type="term" value="C:cytosol"/>
    <property type="evidence" value="ECO:0007669"/>
    <property type="project" value="TreeGrafter"/>
</dbReference>
<dbReference type="GO" id="GO:0003677">
    <property type="term" value="F:DNA binding"/>
    <property type="evidence" value="ECO:0007669"/>
    <property type="project" value="UniProtKB-KW"/>
</dbReference>
<evidence type="ECO:0000256" key="3">
    <source>
        <dbReference type="ARBA" id="ARBA00023125"/>
    </source>
</evidence>
<dbReference type="FunFam" id="1.10.10.10:FF:000001">
    <property type="entry name" value="LysR family transcriptional regulator"/>
    <property type="match status" value="1"/>
</dbReference>
<dbReference type="Proteomes" id="UP000286598">
    <property type="component" value="Unassembled WGS sequence"/>
</dbReference>